<dbReference type="Proteomes" id="UP000011082">
    <property type="component" value="Unassembled WGS sequence"/>
</dbReference>
<dbReference type="Gene3D" id="1.20.58.2220">
    <property type="entry name" value="Formin, FH2 domain"/>
    <property type="match status" value="1"/>
</dbReference>
<feature type="domain" description="FH2" evidence="2">
    <location>
        <begin position="479"/>
        <end position="816"/>
    </location>
</feature>
<dbReference type="HOGENOM" id="CLU_025884_0_0_1"/>
<dbReference type="InterPro" id="IPR015425">
    <property type="entry name" value="FH2_Formin"/>
</dbReference>
<dbReference type="VEuPathDB" id="MicrosporidiaDB:VICG_01390"/>
<evidence type="ECO:0000256" key="1">
    <source>
        <dbReference type="SAM" id="Coils"/>
    </source>
</evidence>
<reference evidence="4" key="1">
    <citation type="submission" date="2011-05" db="EMBL/GenBank/DDBJ databases">
        <title>The genome sequence of Vittaforma corneae strain ATCC 50505.</title>
        <authorList>
            <consortium name="The Broad Institute Genome Sequencing Platform"/>
            <person name="Cuomo C."/>
            <person name="Didier E."/>
            <person name="Bowers L."/>
            <person name="Young S.K."/>
            <person name="Zeng Q."/>
            <person name="Gargeya S."/>
            <person name="Fitzgerald M."/>
            <person name="Haas B."/>
            <person name="Abouelleil A."/>
            <person name="Alvarado L."/>
            <person name="Arachchi H.M."/>
            <person name="Berlin A."/>
            <person name="Chapman S.B."/>
            <person name="Gearin G."/>
            <person name="Goldberg J."/>
            <person name="Griggs A."/>
            <person name="Gujja S."/>
            <person name="Hansen M."/>
            <person name="Heiman D."/>
            <person name="Howarth C."/>
            <person name="Larimer J."/>
            <person name="Lui A."/>
            <person name="MacDonald P.J.P."/>
            <person name="McCowen C."/>
            <person name="Montmayeur A."/>
            <person name="Murphy C."/>
            <person name="Neiman D."/>
            <person name="Pearson M."/>
            <person name="Priest M."/>
            <person name="Roberts A."/>
            <person name="Saif S."/>
            <person name="Shea T."/>
            <person name="Sisk P."/>
            <person name="Stolte C."/>
            <person name="Sykes S."/>
            <person name="Wortman J."/>
            <person name="Nusbaum C."/>
            <person name="Birren B."/>
        </authorList>
    </citation>
    <scope>NUCLEOTIDE SEQUENCE [LARGE SCALE GENOMIC DNA]</scope>
    <source>
        <strain evidence="4">ATCC 50505</strain>
    </source>
</reference>
<feature type="coiled-coil region" evidence="1">
    <location>
        <begin position="353"/>
        <end position="380"/>
    </location>
</feature>
<dbReference type="InterPro" id="IPR042201">
    <property type="entry name" value="FH2_Formin_sf"/>
</dbReference>
<dbReference type="PANTHER" id="PTHR45725:SF1">
    <property type="entry name" value="DISHEVELLED ASSOCIATED ACTIVATOR OF MORPHOGENESIS, ISOFORM D"/>
    <property type="match status" value="1"/>
</dbReference>
<proteinExistence type="predicted"/>
<dbReference type="GeneID" id="19882101"/>
<protein>
    <recommendedName>
        <fullName evidence="2">FH2 domain-containing protein</fullName>
    </recommendedName>
</protein>
<evidence type="ECO:0000313" key="3">
    <source>
        <dbReference type="EMBL" id="ELA41526.1"/>
    </source>
</evidence>
<dbReference type="PROSITE" id="PS51444">
    <property type="entry name" value="FH2"/>
    <property type="match status" value="1"/>
</dbReference>
<dbReference type="OrthoDB" id="2196228at2759"/>
<dbReference type="InParanoid" id="L2GKZ4"/>
<organism evidence="3 4">
    <name type="scientific">Vittaforma corneae (strain ATCC 50505)</name>
    <name type="common">Microsporidian parasite</name>
    <name type="synonym">Nosema corneum</name>
    <dbReference type="NCBI Taxonomy" id="993615"/>
    <lineage>
        <taxon>Eukaryota</taxon>
        <taxon>Fungi</taxon>
        <taxon>Fungi incertae sedis</taxon>
        <taxon>Microsporidia</taxon>
        <taxon>Nosematidae</taxon>
        <taxon>Vittaforma</taxon>
    </lineage>
</organism>
<accession>L2GKZ4</accession>
<dbReference type="EMBL" id="JH370142">
    <property type="protein sequence ID" value="ELA41526.1"/>
    <property type="molecule type" value="Genomic_DNA"/>
</dbReference>
<dbReference type="OMA" id="ISMECIN"/>
<dbReference type="PANTHER" id="PTHR45725">
    <property type="entry name" value="FORMIN HOMOLOGY 2 FAMILY MEMBER"/>
    <property type="match status" value="1"/>
</dbReference>
<dbReference type="Pfam" id="PF02181">
    <property type="entry name" value="FH2"/>
    <property type="match status" value="1"/>
</dbReference>
<dbReference type="RefSeq" id="XP_007604836.1">
    <property type="nucleotide sequence ID" value="XM_007604774.1"/>
</dbReference>
<dbReference type="AlphaFoldDB" id="L2GKZ4"/>
<dbReference type="InterPro" id="IPR051425">
    <property type="entry name" value="Formin_Homology"/>
</dbReference>
<keyword evidence="1" id="KW-0175">Coiled coil</keyword>
<sequence length="816" mass="92680">MENDTINTQFTKVIQSLGYSEAESINYVKTFDIPKKVQTIASAYSFSERKAKISECLEELKCRNSLLNLLFLRFTMESMIQLNDISCEELWKCFMKNHGVSVLECSLNSNSTEFLNNLVEFIVFIQKEKALCSHFLFKILKKYTLISKHLIFTFINSNIDRSALLTSVHYTSIKDQENDLSVHSPSCYCSTFLMRVVGDILELSIIKNELNFLLNGSFHIDKILSTEVLQKNKSKFVNNGIYDALFVQAASNSFKVGLYVPDNDRSESINNKKAAVPAKSDGVVNFISSSHKDKDPRCTPVTSGNAETANNIVTLVDEKLLLKPINQKSTDNLDIKSQLGSYNISDEKTSDIVNILKKEIESLKLENLSLKHKMISLEKSSSKPKEVRKIRMGLVSCVDQSESVQLPNRTSNGEVDIKTPGSTLKNTGGLKTIGIFGKLKSRPSDNAKTQNAFPIISKGEQKPVTASSSVVNSSAEIKPKIGVRFGVKSKPISTLLTTDKSYMGLKWKKSTKAQCLIFSKINYERFEKVFQTSEFDEFEYKQEKKEKIVQEIQKPTEYLIDPKKSYALNIALGRVKLSNSELIRQILQGEYENENVVRQLILYFPTQEEYELICSSIKEMGRAELLFKELPNLSRFRSSLLSLRFNFALKTRKYPEIIKNMSISFMRIVESTELLNLFGILLVIGNVLNSNSFNGNAESFSLDSLQAFDNKEILKLIKKKVNVPKLILELTGMESMDQISIINSEISIESLIHEIDEIKSLYGEFVSKSRMEEYAKMCNGFDELINIYKQVQGYFGETDDRFIKKLEDFLKKLAQD</sequence>
<evidence type="ECO:0000259" key="2">
    <source>
        <dbReference type="PROSITE" id="PS51444"/>
    </source>
</evidence>
<gene>
    <name evidence="3" type="ORF">VICG_01390</name>
</gene>
<dbReference type="STRING" id="993615.L2GKZ4"/>
<evidence type="ECO:0000313" key="4">
    <source>
        <dbReference type="Proteomes" id="UP000011082"/>
    </source>
</evidence>
<dbReference type="SUPFAM" id="SSF101447">
    <property type="entry name" value="Formin homology 2 domain (FH2 domain)"/>
    <property type="match status" value="1"/>
</dbReference>
<name>L2GKZ4_VITCO</name>
<keyword evidence="4" id="KW-1185">Reference proteome</keyword>